<protein>
    <submittedName>
        <fullName evidence="2">Uncharacterized protein</fullName>
    </submittedName>
</protein>
<accession>A0A396YPV9</accession>
<dbReference type="Proteomes" id="UP000265798">
    <property type="component" value="Unassembled WGS sequence"/>
</dbReference>
<dbReference type="EMBL" id="QHCT01000011">
    <property type="protein sequence ID" value="RHX84695.1"/>
    <property type="molecule type" value="Genomic_DNA"/>
</dbReference>
<name>A0A396YPV9_9LEPT</name>
<organism evidence="2 3">
    <name type="scientific">Leptospira stimsonii</name>
    <dbReference type="NCBI Taxonomy" id="2202203"/>
    <lineage>
        <taxon>Bacteria</taxon>
        <taxon>Pseudomonadati</taxon>
        <taxon>Spirochaetota</taxon>
        <taxon>Spirochaetia</taxon>
        <taxon>Leptospirales</taxon>
        <taxon>Leptospiraceae</taxon>
        <taxon>Leptospira</taxon>
    </lineage>
</organism>
<comment type="caution">
    <text evidence="2">The sequence shown here is derived from an EMBL/GenBank/DDBJ whole genome shotgun (WGS) entry which is preliminary data.</text>
</comment>
<keyword evidence="1" id="KW-1133">Transmembrane helix</keyword>
<dbReference type="AlphaFoldDB" id="A0A396YPV9"/>
<proteinExistence type="predicted"/>
<sequence>MRKILSILLFSFISFSNCSTPPDEPIFDYKSEVQYLKENNSKRKKSNDPVEIEQICQDNEEGRRRALDAFFREKSFAIYWMKVAESRKADAEFGRSVKNWILVFVIGGAISIFGGIFLYISGLGSKLFGLLSNLFIGNS</sequence>
<dbReference type="RefSeq" id="WP_118970664.1">
    <property type="nucleotide sequence ID" value="NZ_QHCT01000011.1"/>
</dbReference>
<feature type="transmembrane region" description="Helical" evidence="1">
    <location>
        <begin position="100"/>
        <end position="120"/>
    </location>
</feature>
<keyword evidence="1" id="KW-0472">Membrane</keyword>
<dbReference type="OrthoDB" id="345680at2"/>
<evidence type="ECO:0000313" key="2">
    <source>
        <dbReference type="EMBL" id="RHX84695.1"/>
    </source>
</evidence>
<evidence type="ECO:0000313" key="3">
    <source>
        <dbReference type="Proteomes" id="UP000265798"/>
    </source>
</evidence>
<keyword evidence="1" id="KW-0812">Transmembrane</keyword>
<gene>
    <name evidence="2" type="ORF">DLM75_21995</name>
</gene>
<reference evidence="3" key="1">
    <citation type="submission" date="2018-05" db="EMBL/GenBank/DDBJ databases">
        <title>Leptospira yasudae sp. nov. and Leptospira stimsonii sp. nov., two pathogenic species of the genus Leptospira isolated from environmental sources.</title>
        <authorList>
            <person name="Casanovas-Massana A."/>
            <person name="Hamond C."/>
            <person name="Santos L.A."/>
            <person name="Hacker K.P."/>
            <person name="Balassiano I."/>
            <person name="Medeiros M.A."/>
            <person name="Reis M.G."/>
            <person name="Ko A.I."/>
            <person name="Wunder E.A."/>
        </authorList>
    </citation>
    <scope>NUCLEOTIDE SEQUENCE [LARGE SCALE GENOMIC DNA]</scope>
    <source>
        <strain evidence="3">Yale</strain>
    </source>
</reference>
<evidence type="ECO:0000256" key="1">
    <source>
        <dbReference type="SAM" id="Phobius"/>
    </source>
</evidence>